<dbReference type="SMART" id="SM00054">
    <property type="entry name" value="EFh"/>
    <property type="match status" value="2"/>
</dbReference>
<sequence length="590" mass="65755">MRACNGAVQGLVERYLATLFYQCSQIAAFLEGSPVLPLERTGVERKVAAPEVPRKCPARPTRRSYGILEAPPEPDSTAPDLSTSGMVDTGDGAYDAGSECADKVLTLEPSALAPLLRPKPPPPPPSPSAAPAASAPCAVLGPWNPWSADNEAQRLRRLLQPIQSSRSLARDKLKPASPSPGECIVAIAASKAQTRVSTSTRRSKSRPSMASPSGSKAPSRSCSRLPEENLSATLASEGPRSIFALPDEDVEKVPKRMSRGRGSRTMEGFRFRRYSGSDEGERQVKAWQVRQQSAEKVNQDMETKLLERFRHTKEDTLCATAPDSTENVMMLHQLAAMVTLSFDDARMAKAAFEKQDDGSGYLSYDAFVQAVLQIHREMNSSFTAASMAECENLCSNTFPGGSSGRKINLLEFLQWYSTYGFNEEFLLAPEMRTMRRLSRQYGIPWEEVDNVKRQFDAVDTDRSGYVDFEEFTEVLRKVLQVPAHLELPVNRARYFWKQLDIAGSGKADFAEFLPWWLKYFHHKDGKKMLAKPFEDFYKSVRNLKNPDPPAQKSNQLLDFELDKSGRGGARDRRPCTHRMSAVITERLLKD</sequence>
<feature type="region of interest" description="Disordered" evidence="2">
    <location>
        <begin position="54"/>
        <end position="83"/>
    </location>
</feature>
<evidence type="ECO:0000313" key="4">
    <source>
        <dbReference type="EMBL" id="CAJ1383599.1"/>
    </source>
</evidence>
<dbReference type="Gene3D" id="1.10.238.10">
    <property type="entry name" value="EF-hand"/>
    <property type="match status" value="1"/>
</dbReference>
<gene>
    <name evidence="4" type="ORF">EVOR1521_LOCUS10689</name>
</gene>
<dbReference type="InterPro" id="IPR002048">
    <property type="entry name" value="EF_hand_dom"/>
</dbReference>
<feature type="region of interest" description="Disordered" evidence="2">
    <location>
        <begin position="113"/>
        <end position="134"/>
    </location>
</feature>
<feature type="domain" description="EF-hand" evidence="3">
    <location>
        <begin position="446"/>
        <end position="481"/>
    </location>
</feature>
<evidence type="ECO:0000313" key="5">
    <source>
        <dbReference type="Proteomes" id="UP001178507"/>
    </source>
</evidence>
<dbReference type="GO" id="GO:0005509">
    <property type="term" value="F:calcium ion binding"/>
    <property type="evidence" value="ECO:0007669"/>
    <property type="project" value="InterPro"/>
</dbReference>
<dbReference type="AlphaFoldDB" id="A0AA36ICB6"/>
<evidence type="ECO:0000256" key="1">
    <source>
        <dbReference type="ARBA" id="ARBA00022837"/>
    </source>
</evidence>
<dbReference type="InterPro" id="IPR018247">
    <property type="entry name" value="EF_Hand_1_Ca_BS"/>
</dbReference>
<dbReference type="PROSITE" id="PS50222">
    <property type="entry name" value="EF_HAND_2"/>
    <property type="match status" value="1"/>
</dbReference>
<dbReference type="SUPFAM" id="SSF47473">
    <property type="entry name" value="EF-hand"/>
    <property type="match status" value="1"/>
</dbReference>
<dbReference type="Pfam" id="PF00036">
    <property type="entry name" value="EF-hand_1"/>
    <property type="match status" value="1"/>
</dbReference>
<dbReference type="InterPro" id="IPR011992">
    <property type="entry name" value="EF-hand-dom_pair"/>
</dbReference>
<protein>
    <recommendedName>
        <fullName evidence="3">EF-hand domain-containing protein</fullName>
    </recommendedName>
</protein>
<feature type="compositionally biased region" description="Polar residues" evidence="2">
    <location>
        <begin position="208"/>
        <end position="222"/>
    </location>
</feature>
<evidence type="ECO:0000259" key="3">
    <source>
        <dbReference type="PROSITE" id="PS50222"/>
    </source>
</evidence>
<name>A0AA36ICB6_9DINO</name>
<keyword evidence="1" id="KW-0106">Calcium</keyword>
<dbReference type="EMBL" id="CAUJNA010001031">
    <property type="protein sequence ID" value="CAJ1383599.1"/>
    <property type="molecule type" value="Genomic_DNA"/>
</dbReference>
<accession>A0AA36ICB6</accession>
<organism evidence="4 5">
    <name type="scientific">Effrenium voratum</name>
    <dbReference type="NCBI Taxonomy" id="2562239"/>
    <lineage>
        <taxon>Eukaryota</taxon>
        <taxon>Sar</taxon>
        <taxon>Alveolata</taxon>
        <taxon>Dinophyceae</taxon>
        <taxon>Suessiales</taxon>
        <taxon>Symbiodiniaceae</taxon>
        <taxon>Effrenium</taxon>
    </lineage>
</organism>
<reference evidence="4" key="1">
    <citation type="submission" date="2023-08" db="EMBL/GenBank/DDBJ databases">
        <authorList>
            <person name="Chen Y."/>
            <person name="Shah S."/>
            <person name="Dougan E. K."/>
            <person name="Thang M."/>
            <person name="Chan C."/>
        </authorList>
    </citation>
    <scope>NUCLEOTIDE SEQUENCE</scope>
</reference>
<dbReference type="PROSITE" id="PS00018">
    <property type="entry name" value="EF_HAND_1"/>
    <property type="match status" value="1"/>
</dbReference>
<proteinExistence type="predicted"/>
<comment type="caution">
    <text evidence="4">The sequence shown here is derived from an EMBL/GenBank/DDBJ whole genome shotgun (WGS) entry which is preliminary data.</text>
</comment>
<feature type="region of interest" description="Disordered" evidence="2">
    <location>
        <begin position="191"/>
        <end position="226"/>
    </location>
</feature>
<keyword evidence="5" id="KW-1185">Reference proteome</keyword>
<feature type="compositionally biased region" description="Pro residues" evidence="2">
    <location>
        <begin position="117"/>
        <end position="128"/>
    </location>
</feature>
<dbReference type="Proteomes" id="UP001178507">
    <property type="component" value="Unassembled WGS sequence"/>
</dbReference>
<evidence type="ECO:0000256" key="2">
    <source>
        <dbReference type="SAM" id="MobiDB-lite"/>
    </source>
</evidence>